<dbReference type="KEGG" id="sesp:BN6_53030"/>
<dbReference type="Proteomes" id="UP000006281">
    <property type="component" value="Chromosome"/>
</dbReference>
<proteinExistence type="predicted"/>
<dbReference type="EMBL" id="HE804045">
    <property type="protein sequence ID" value="CCH32567.1"/>
    <property type="molecule type" value="Genomic_DNA"/>
</dbReference>
<accession>K0K4Q3</accession>
<dbReference type="AlphaFoldDB" id="K0K4Q3"/>
<keyword evidence="2" id="KW-1185">Reference proteome</keyword>
<evidence type="ECO:0000313" key="1">
    <source>
        <dbReference type="EMBL" id="CCH32567.1"/>
    </source>
</evidence>
<dbReference type="HOGENOM" id="CLU_2957958_0_0_11"/>
<organism evidence="1 2">
    <name type="scientific">Saccharothrix espanaensis (strain ATCC 51144 / DSM 44229 / JCM 9112 / NBRC 15066 / NRRL 15764)</name>
    <dbReference type="NCBI Taxonomy" id="1179773"/>
    <lineage>
        <taxon>Bacteria</taxon>
        <taxon>Bacillati</taxon>
        <taxon>Actinomycetota</taxon>
        <taxon>Actinomycetes</taxon>
        <taxon>Pseudonocardiales</taxon>
        <taxon>Pseudonocardiaceae</taxon>
        <taxon>Saccharothrix</taxon>
    </lineage>
</organism>
<reference evidence="1 2" key="1">
    <citation type="journal article" date="2012" name="BMC Genomics">
        <title>Complete genome sequence of Saccharothrix espanaensis DSM 44229T and comparison to the other completely sequenced Pseudonocardiaceae.</title>
        <authorList>
            <person name="Strobel T."/>
            <person name="Al-Dilaimi A."/>
            <person name="Blom J."/>
            <person name="Gessner A."/>
            <person name="Kalinowski J."/>
            <person name="Luzhetska M."/>
            <person name="Puhler A."/>
            <person name="Szczepanowski R."/>
            <person name="Bechthold A."/>
            <person name="Ruckert C."/>
        </authorList>
    </citation>
    <scope>NUCLEOTIDE SEQUENCE [LARGE SCALE GENOMIC DNA]</scope>
    <source>
        <strain evidence="2">ATCC 51144 / DSM 44229 / JCM 9112 / NBRC 15066 / NRRL 15764</strain>
    </source>
</reference>
<name>K0K4Q3_SACES</name>
<sequence length="59" mass="6369">MPRTAFNGLTLKLGADVFYFEACLLVMGVSRLVQRQEAVGDLTDALPAASYGSSESQSW</sequence>
<gene>
    <name evidence="1" type="ordered locus">BN6_53030</name>
</gene>
<evidence type="ECO:0000313" key="2">
    <source>
        <dbReference type="Proteomes" id="UP000006281"/>
    </source>
</evidence>
<protein>
    <submittedName>
        <fullName evidence="1">Uncharacterized protein</fullName>
    </submittedName>
</protein>
<dbReference type="STRING" id="1179773.BN6_53030"/>